<feature type="transmembrane region" description="Helical" evidence="4">
    <location>
        <begin position="198"/>
        <end position="216"/>
    </location>
</feature>
<dbReference type="CDD" id="cd17355">
    <property type="entry name" value="MFS_YcxA_like"/>
    <property type="match status" value="1"/>
</dbReference>
<comment type="caution">
    <text evidence="6">The sequence shown here is derived from an EMBL/GenBank/DDBJ whole genome shotgun (WGS) entry which is preliminary data.</text>
</comment>
<feature type="transmembrane region" description="Helical" evidence="4">
    <location>
        <begin position="228"/>
        <end position="251"/>
    </location>
</feature>
<evidence type="ECO:0000256" key="3">
    <source>
        <dbReference type="ARBA" id="ARBA00023136"/>
    </source>
</evidence>
<feature type="transmembrane region" description="Helical" evidence="4">
    <location>
        <begin position="62"/>
        <end position="80"/>
    </location>
</feature>
<reference evidence="6 7" key="1">
    <citation type="journal article" date="2020" name="Microorganisms">
        <title>Osmotic Adaptation and Compatible Solute Biosynthesis of Phototrophic Bacteria as Revealed from Genome Analyses.</title>
        <authorList>
            <person name="Imhoff J.F."/>
            <person name="Rahn T."/>
            <person name="Kunzel S."/>
            <person name="Keller A."/>
            <person name="Neulinger S.C."/>
        </authorList>
    </citation>
    <scope>NUCLEOTIDE SEQUENCE [LARGE SCALE GENOMIC DNA]</scope>
    <source>
        <strain evidence="6 7">DSM 9895</strain>
    </source>
</reference>
<keyword evidence="7" id="KW-1185">Reference proteome</keyword>
<feature type="domain" description="Major facilitator superfamily (MFS) profile" evidence="5">
    <location>
        <begin position="1"/>
        <end position="374"/>
    </location>
</feature>
<dbReference type="Gene3D" id="1.20.1250.20">
    <property type="entry name" value="MFS general substrate transporter like domains"/>
    <property type="match status" value="1"/>
</dbReference>
<feature type="transmembrane region" description="Helical" evidence="4">
    <location>
        <begin position="263"/>
        <end position="281"/>
    </location>
</feature>
<feature type="transmembrane region" description="Helical" evidence="4">
    <location>
        <begin position="86"/>
        <end position="110"/>
    </location>
</feature>
<evidence type="ECO:0000259" key="5">
    <source>
        <dbReference type="PROSITE" id="PS50850"/>
    </source>
</evidence>
<dbReference type="PANTHER" id="PTHR11360:SF284">
    <property type="entry name" value="EG:103B4.3 PROTEIN-RELATED"/>
    <property type="match status" value="1"/>
</dbReference>
<feature type="transmembrane region" description="Helical" evidence="4">
    <location>
        <begin position="353"/>
        <end position="372"/>
    </location>
</feature>
<keyword evidence="1 4" id="KW-0812">Transmembrane</keyword>
<keyword evidence="2 4" id="KW-1133">Transmembrane helix</keyword>
<name>A0ABS1DCQ0_9PROT</name>
<dbReference type="InterPro" id="IPR050327">
    <property type="entry name" value="Proton-linked_MCT"/>
</dbReference>
<evidence type="ECO:0000313" key="6">
    <source>
        <dbReference type="EMBL" id="MBK1667721.1"/>
    </source>
</evidence>
<feature type="transmembrane region" description="Helical" evidence="4">
    <location>
        <begin position="150"/>
        <end position="171"/>
    </location>
</feature>
<proteinExistence type="predicted"/>
<feature type="transmembrane region" description="Helical" evidence="4">
    <location>
        <begin position="318"/>
        <end position="341"/>
    </location>
</feature>
<evidence type="ECO:0000256" key="4">
    <source>
        <dbReference type="SAM" id="Phobius"/>
    </source>
</evidence>
<organism evidence="6 7">
    <name type="scientific">Rhodovibrio sodomensis</name>
    <dbReference type="NCBI Taxonomy" id="1088"/>
    <lineage>
        <taxon>Bacteria</taxon>
        <taxon>Pseudomonadati</taxon>
        <taxon>Pseudomonadota</taxon>
        <taxon>Alphaproteobacteria</taxon>
        <taxon>Rhodospirillales</taxon>
        <taxon>Rhodovibrionaceae</taxon>
        <taxon>Rhodovibrio</taxon>
    </lineage>
</organism>
<sequence length="385" mass="39620">MVVMGVNMGVRQTFGLFLEPMTAALEIPRGGFAFAIAVQNLLWGLLQPVCGGLADRYGTGRLLALGGVLYAGGILVMAGVPTPLGLHLGGGILVGMAVAACGFPLVLSAVSRAAPEDRRSTWLGVATAGGSLGQFVLLPGTQAVMGLTDWHGGLLALAAVSALVVPLAFLLRGKPAARQAHEQSLREAFDEAIRHKGFLLLTAGFFVCGFHVAFVATHLPAYVAGTGLPALVGATALSLVGLFNVVGSFACGWAGGRVRKKHLLSGLYIARAIAIAAMLAAPKTEVTVYLFAAAFGLMWLGTVPLTSGLVGQIFGARYLATLFGLVMLSHQVGAFFGAWLGGLLYDLTGSYDIVWGLAIALGLIAAALHAPIPDRPIARAQPAAS</sequence>
<dbReference type="SUPFAM" id="SSF103473">
    <property type="entry name" value="MFS general substrate transporter"/>
    <property type="match status" value="1"/>
</dbReference>
<keyword evidence="3 4" id="KW-0472">Membrane</keyword>
<dbReference type="Pfam" id="PF07690">
    <property type="entry name" value="MFS_1"/>
    <property type="match status" value="1"/>
</dbReference>
<feature type="transmembrane region" description="Helical" evidence="4">
    <location>
        <begin position="122"/>
        <end position="144"/>
    </location>
</feature>
<dbReference type="EMBL" id="NRRL01000011">
    <property type="protein sequence ID" value="MBK1667721.1"/>
    <property type="molecule type" value="Genomic_DNA"/>
</dbReference>
<evidence type="ECO:0000256" key="2">
    <source>
        <dbReference type="ARBA" id="ARBA00022989"/>
    </source>
</evidence>
<gene>
    <name evidence="6" type="ORF">CKO28_06695</name>
</gene>
<dbReference type="InterPro" id="IPR011701">
    <property type="entry name" value="MFS"/>
</dbReference>
<protein>
    <submittedName>
        <fullName evidence="6">MFS transporter</fullName>
    </submittedName>
</protein>
<evidence type="ECO:0000313" key="7">
    <source>
        <dbReference type="Proteomes" id="UP001296873"/>
    </source>
</evidence>
<accession>A0ABS1DCQ0</accession>
<dbReference type="PROSITE" id="PS50850">
    <property type="entry name" value="MFS"/>
    <property type="match status" value="1"/>
</dbReference>
<dbReference type="InterPro" id="IPR020846">
    <property type="entry name" value="MFS_dom"/>
</dbReference>
<feature type="transmembrane region" description="Helical" evidence="4">
    <location>
        <begin position="287"/>
        <end position="306"/>
    </location>
</feature>
<evidence type="ECO:0000256" key="1">
    <source>
        <dbReference type="ARBA" id="ARBA00022692"/>
    </source>
</evidence>
<dbReference type="InterPro" id="IPR036259">
    <property type="entry name" value="MFS_trans_sf"/>
</dbReference>
<dbReference type="PANTHER" id="PTHR11360">
    <property type="entry name" value="MONOCARBOXYLATE TRANSPORTER"/>
    <property type="match status" value="1"/>
</dbReference>
<dbReference type="Proteomes" id="UP001296873">
    <property type="component" value="Unassembled WGS sequence"/>
</dbReference>